<dbReference type="EMBL" id="JAVFWL010000006">
    <property type="protein sequence ID" value="KAK6763508.1"/>
    <property type="molecule type" value="Genomic_DNA"/>
</dbReference>
<dbReference type="Proteomes" id="UP001303046">
    <property type="component" value="Unassembled WGS sequence"/>
</dbReference>
<name>A0ABR1ELI7_NECAM</name>
<protein>
    <recommendedName>
        <fullName evidence="3">Reverse transcriptase domain-containing protein</fullName>
    </recommendedName>
</protein>
<accession>A0ABR1ELI7</accession>
<proteinExistence type="predicted"/>
<gene>
    <name evidence="1" type="primary">Necator_chrX.g24165</name>
    <name evidence="1" type="ORF">RB195_024000</name>
</gene>
<organism evidence="1 2">
    <name type="scientific">Necator americanus</name>
    <name type="common">Human hookworm</name>
    <dbReference type="NCBI Taxonomy" id="51031"/>
    <lineage>
        <taxon>Eukaryota</taxon>
        <taxon>Metazoa</taxon>
        <taxon>Ecdysozoa</taxon>
        <taxon>Nematoda</taxon>
        <taxon>Chromadorea</taxon>
        <taxon>Rhabditida</taxon>
        <taxon>Rhabditina</taxon>
        <taxon>Rhabditomorpha</taxon>
        <taxon>Strongyloidea</taxon>
        <taxon>Ancylostomatidae</taxon>
        <taxon>Bunostominae</taxon>
        <taxon>Necator</taxon>
    </lineage>
</organism>
<sequence>MPLCLTFISLKKAFDSLGLEAVVEAFDNQGVLTQYLRHFWSCTCRHWVAFGHCLAPYTPSVDGSVTSQLTRCVLLSGGEPWTTAWYKYRQNYSLCCLLLSTFSIGSTILACQEEFFSLSTFFYNVVLLSTVYSGNNSVHNVWITCRTFLRIFIAYSFFF</sequence>
<comment type="caution">
    <text evidence="1">The sequence shown here is derived from an EMBL/GenBank/DDBJ whole genome shotgun (WGS) entry which is preliminary data.</text>
</comment>
<evidence type="ECO:0000313" key="2">
    <source>
        <dbReference type="Proteomes" id="UP001303046"/>
    </source>
</evidence>
<keyword evidence="2" id="KW-1185">Reference proteome</keyword>
<evidence type="ECO:0000313" key="1">
    <source>
        <dbReference type="EMBL" id="KAK6763508.1"/>
    </source>
</evidence>
<reference evidence="1 2" key="1">
    <citation type="submission" date="2023-08" db="EMBL/GenBank/DDBJ databases">
        <title>A Necator americanus chromosomal reference genome.</title>
        <authorList>
            <person name="Ilik V."/>
            <person name="Petrzelkova K.J."/>
            <person name="Pardy F."/>
            <person name="Fuh T."/>
            <person name="Niatou-Singa F.S."/>
            <person name="Gouil Q."/>
            <person name="Baker L."/>
            <person name="Ritchie M.E."/>
            <person name="Jex A.R."/>
            <person name="Gazzola D."/>
            <person name="Li H."/>
            <person name="Toshio Fujiwara R."/>
            <person name="Zhan B."/>
            <person name="Aroian R.V."/>
            <person name="Pafco B."/>
            <person name="Schwarz E.M."/>
        </authorList>
    </citation>
    <scope>NUCLEOTIDE SEQUENCE [LARGE SCALE GENOMIC DNA]</scope>
    <source>
        <strain evidence="1 2">Aroian</strain>
        <tissue evidence="1">Whole animal</tissue>
    </source>
</reference>
<evidence type="ECO:0008006" key="3">
    <source>
        <dbReference type="Google" id="ProtNLM"/>
    </source>
</evidence>